<dbReference type="RefSeq" id="WP_379698256.1">
    <property type="nucleotide sequence ID" value="NZ_JBHSXH010000015.1"/>
</dbReference>
<dbReference type="EMBL" id="JBHSXH010000015">
    <property type="protein sequence ID" value="MFC6826520.1"/>
    <property type="molecule type" value="Genomic_DNA"/>
</dbReference>
<evidence type="ECO:0000313" key="4">
    <source>
        <dbReference type="Proteomes" id="UP001596408"/>
    </source>
</evidence>
<evidence type="ECO:0000256" key="1">
    <source>
        <dbReference type="SAM" id="Coils"/>
    </source>
</evidence>
<comment type="caution">
    <text evidence="3">The sequence shown here is derived from an EMBL/GenBank/DDBJ whole genome shotgun (WGS) entry which is preliminary data.</text>
</comment>
<feature type="coiled-coil region" evidence="1">
    <location>
        <begin position="59"/>
        <end position="86"/>
    </location>
</feature>
<accession>A0ABD5U0V5</accession>
<organism evidence="3 4">
    <name type="scientific">Halopelagius fulvigenes</name>
    <dbReference type="NCBI Taxonomy" id="1198324"/>
    <lineage>
        <taxon>Archaea</taxon>
        <taxon>Methanobacteriati</taxon>
        <taxon>Methanobacteriota</taxon>
        <taxon>Stenosarchaea group</taxon>
        <taxon>Halobacteria</taxon>
        <taxon>Halobacteriales</taxon>
        <taxon>Haloferacaceae</taxon>
    </lineage>
</organism>
<keyword evidence="4" id="KW-1185">Reference proteome</keyword>
<dbReference type="Proteomes" id="UP001596408">
    <property type="component" value="Unassembled WGS sequence"/>
</dbReference>
<feature type="region of interest" description="Disordered" evidence="2">
    <location>
        <begin position="129"/>
        <end position="154"/>
    </location>
</feature>
<evidence type="ECO:0008006" key="5">
    <source>
        <dbReference type="Google" id="ProtNLM"/>
    </source>
</evidence>
<keyword evidence="1" id="KW-0175">Coiled coil</keyword>
<protein>
    <recommendedName>
        <fullName evidence="5">Ribbon-helix-helix protein CopG domain-containing protein</fullName>
    </recommendedName>
</protein>
<sequence length="154" mass="17931">MPETAENTQMATTYPTKQQYRRWGEMADKLDMSKSGFIAAMVEAGMKKFDESVEPDKTNQELREQRDDLKNELDNARERINKLEDRLYHSDSAEIRWFVSKNPGTDFNCLVEHLRATVPERADDHLTTMEGESVEVRGEKLYPTPETAQEMQQR</sequence>
<proteinExistence type="predicted"/>
<reference evidence="3 4" key="1">
    <citation type="journal article" date="2019" name="Int. J. Syst. Evol. Microbiol.">
        <title>The Global Catalogue of Microorganisms (GCM) 10K type strain sequencing project: providing services to taxonomists for standard genome sequencing and annotation.</title>
        <authorList>
            <consortium name="The Broad Institute Genomics Platform"/>
            <consortium name="The Broad Institute Genome Sequencing Center for Infectious Disease"/>
            <person name="Wu L."/>
            <person name="Ma J."/>
        </authorList>
    </citation>
    <scope>NUCLEOTIDE SEQUENCE [LARGE SCALE GENOMIC DNA]</scope>
    <source>
        <strain evidence="3 4">YIM 94188</strain>
    </source>
</reference>
<gene>
    <name evidence="3" type="ORF">ACFQEV_16175</name>
</gene>
<evidence type="ECO:0000313" key="3">
    <source>
        <dbReference type="EMBL" id="MFC6826520.1"/>
    </source>
</evidence>
<dbReference type="AlphaFoldDB" id="A0ABD5U0V5"/>
<evidence type="ECO:0000256" key="2">
    <source>
        <dbReference type="SAM" id="MobiDB-lite"/>
    </source>
</evidence>
<name>A0ABD5U0V5_9EURY</name>